<dbReference type="OrthoDB" id="1158011at2759"/>
<dbReference type="CDD" id="cd23799">
    <property type="entry name" value="UBCc_UBE2J"/>
    <property type="match status" value="1"/>
</dbReference>
<dbReference type="Proteomes" id="UP000677054">
    <property type="component" value="Unassembled WGS sequence"/>
</dbReference>
<dbReference type="Gene3D" id="3.10.110.10">
    <property type="entry name" value="Ubiquitin Conjugating Enzyme"/>
    <property type="match status" value="1"/>
</dbReference>
<dbReference type="Pfam" id="PF00179">
    <property type="entry name" value="UQ_con"/>
    <property type="match status" value="1"/>
</dbReference>
<evidence type="ECO:0000313" key="4">
    <source>
        <dbReference type="EMBL" id="CAD7248732.1"/>
    </source>
</evidence>
<evidence type="ECO:0000256" key="2">
    <source>
        <dbReference type="SAM" id="Phobius"/>
    </source>
</evidence>
<gene>
    <name evidence="4" type="ORF">DSTB1V02_LOCUS8541</name>
</gene>
<reference evidence="4" key="1">
    <citation type="submission" date="2020-11" db="EMBL/GenBank/DDBJ databases">
        <authorList>
            <person name="Tran Van P."/>
        </authorList>
    </citation>
    <scope>NUCLEOTIDE SEQUENCE</scope>
</reference>
<feature type="domain" description="UBC core" evidence="3">
    <location>
        <begin position="9"/>
        <end position="165"/>
    </location>
</feature>
<keyword evidence="5" id="KW-1185">Reference proteome</keyword>
<keyword evidence="2" id="KW-0472">Membrane</keyword>
<name>A0A7R8XFJ5_9CRUS</name>
<keyword evidence="2" id="KW-1133">Transmembrane helix</keyword>
<feature type="compositionally biased region" description="Polar residues" evidence="1">
    <location>
        <begin position="185"/>
        <end position="201"/>
    </location>
</feature>
<organism evidence="4">
    <name type="scientific">Darwinula stevensoni</name>
    <dbReference type="NCBI Taxonomy" id="69355"/>
    <lineage>
        <taxon>Eukaryota</taxon>
        <taxon>Metazoa</taxon>
        <taxon>Ecdysozoa</taxon>
        <taxon>Arthropoda</taxon>
        <taxon>Crustacea</taxon>
        <taxon>Oligostraca</taxon>
        <taxon>Ostracoda</taxon>
        <taxon>Podocopa</taxon>
        <taxon>Podocopida</taxon>
        <taxon>Darwinulocopina</taxon>
        <taxon>Darwinuloidea</taxon>
        <taxon>Darwinulidae</taxon>
        <taxon>Darwinula</taxon>
    </lineage>
</organism>
<evidence type="ECO:0000256" key="1">
    <source>
        <dbReference type="SAM" id="MobiDB-lite"/>
    </source>
</evidence>
<dbReference type="InterPro" id="IPR050113">
    <property type="entry name" value="Ub_conjugating_enzyme"/>
</dbReference>
<feature type="region of interest" description="Disordered" evidence="1">
    <location>
        <begin position="179"/>
        <end position="201"/>
    </location>
</feature>
<dbReference type="AlphaFoldDB" id="A0A7R8XFJ5"/>
<proteinExistence type="predicted"/>
<dbReference type="PANTHER" id="PTHR24067">
    <property type="entry name" value="UBIQUITIN-CONJUGATING ENZYME E2"/>
    <property type="match status" value="1"/>
</dbReference>
<dbReference type="SUPFAM" id="SSF54495">
    <property type="entry name" value="UBC-like"/>
    <property type="match status" value="1"/>
</dbReference>
<dbReference type="EMBL" id="LR901487">
    <property type="protein sequence ID" value="CAD7248732.1"/>
    <property type="molecule type" value="Genomic_DNA"/>
</dbReference>
<feature type="transmembrane region" description="Helical" evidence="2">
    <location>
        <begin position="212"/>
        <end position="236"/>
    </location>
</feature>
<dbReference type="EMBL" id="CAJPEV010001970">
    <property type="protein sequence ID" value="CAG0895125.1"/>
    <property type="molecule type" value="Genomic_DNA"/>
</dbReference>
<accession>A0A7R8XFJ5</accession>
<dbReference type="SMART" id="SM00212">
    <property type="entry name" value="UBCc"/>
    <property type="match status" value="1"/>
</dbReference>
<dbReference type="InterPro" id="IPR000608">
    <property type="entry name" value="UBC"/>
</dbReference>
<evidence type="ECO:0000259" key="3">
    <source>
        <dbReference type="PROSITE" id="PS50127"/>
    </source>
</evidence>
<dbReference type="InterPro" id="IPR016135">
    <property type="entry name" value="UBQ-conjugating_enzyme/RWD"/>
</dbReference>
<dbReference type="PROSITE" id="PS50127">
    <property type="entry name" value="UBC_2"/>
    <property type="match status" value="1"/>
</dbReference>
<keyword evidence="2" id="KW-0812">Transmembrane</keyword>
<evidence type="ECO:0000313" key="5">
    <source>
        <dbReference type="Proteomes" id="UP000677054"/>
    </source>
</evidence>
<sequence>MSRNKSKGSAVSRLQSDYIRMKKDPVPYIVAEPLPYNIFEWPVLHIQHRSISLPRKNSPYEGGYYHGRLVFPPDFPFKPPSIYMHTPNGRFKTHTRLCLSISDFHPDTWNPAWNASAILTGLLSFMLEENSQTYGSIVTSNWDKRVFSQQSLEHNLNDETFIELFPSIVKDIREELQKRKHAETGRTTSRQGAGSPDVNIQNPSVAGPQSPFYSALANMAVFASVALFAYIIRFVIHNVQAE</sequence>
<protein>
    <recommendedName>
        <fullName evidence="3">UBC core domain-containing protein</fullName>
    </recommendedName>
</protein>